<dbReference type="Gene3D" id="3.30.420.380">
    <property type="match status" value="1"/>
</dbReference>
<gene>
    <name evidence="1" type="ORF">ACFOE0_17465</name>
</gene>
<organism evidence="1 2">
    <name type="scientific">Shewanella submarina</name>
    <dbReference type="NCBI Taxonomy" id="2016376"/>
    <lineage>
        <taxon>Bacteria</taxon>
        <taxon>Pseudomonadati</taxon>
        <taxon>Pseudomonadota</taxon>
        <taxon>Gammaproteobacteria</taxon>
        <taxon>Alteromonadales</taxon>
        <taxon>Shewanellaceae</taxon>
        <taxon>Shewanella</taxon>
    </lineage>
</organism>
<sequence length="293" mass="32720">MNNTVFNRLAFWKKRREGKVLGVYIAPDRVWVHQAAAEDQAAVEMEFAIEGDWEDIFGKVAKEFGHASLRIVLAPHWYQLLPVDRPDGDDNEVANSLLWAVKDMVNIPVQNLHLDFFDSCLPNQPKVSVVVMDKSELQKLVHGAIDSHLTIEGISIEELAMCHATPKNEQAKLIISHYAGQDLLFTVIRDGGLCMHRRVRGFTDIHAISEQDLAYGAADNLSLELQRSMDYFESQLRQAPVSAVDILIDGANEALAKLVGANFNQPVSAVPHTSVGISFADCAYQEWQQEEQA</sequence>
<dbReference type="Proteomes" id="UP001595621">
    <property type="component" value="Unassembled WGS sequence"/>
</dbReference>
<evidence type="ECO:0000313" key="1">
    <source>
        <dbReference type="EMBL" id="MFC3139949.1"/>
    </source>
</evidence>
<proteinExistence type="predicted"/>
<name>A0ABV7GEJ6_9GAMM</name>
<keyword evidence="2" id="KW-1185">Reference proteome</keyword>
<accession>A0ABV7GEJ6</accession>
<dbReference type="InterPro" id="IPR043129">
    <property type="entry name" value="ATPase_NBD"/>
</dbReference>
<protein>
    <submittedName>
        <fullName evidence="1">MSHA biogenesis protein MshI</fullName>
    </submittedName>
</protein>
<dbReference type="EMBL" id="JBHRTD010000018">
    <property type="protein sequence ID" value="MFC3139949.1"/>
    <property type="molecule type" value="Genomic_DNA"/>
</dbReference>
<evidence type="ECO:0000313" key="2">
    <source>
        <dbReference type="Proteomes" id="UP001595621"/>
    </source>
</evidence>
<comment type="caution">
    <text evidence="1">The sequence shown here is derived from an EMBL/GenBank/DDBJ whole genome shotgun (WGS) entry which is preliminary data.</text>
</comment>
<dbReference type="SUPFAM" id="SSF53067">
    <property type="entry name" value="Actin-like ATPase domain"/>
    <property type="match status" value="1"/>
</dbReference>
<reference evidence="2" key="1">
    <citation type="journal article" date="2019" name="Int. J. Syst. Evol. Microbiol.">
        <title>The Global Catalogue of Microorganisms (GCM) 10K type strain sequencing project: providing services to taxonomists for standard genome sequencing and annotation.</title>
        <authorList>
            <consortium name="The Broad Institute Genomics Platform"/>
            <consortium name="The Broad Institute Genome Sequencing Center for Infectious Disease"/>
            <person name="Wu L."/>
            <person name="Ma J."/>
        </authorList>
    </citation>
    <scope>NUCLEOTIDE SEQUENCE [LARGE SCALE GENOMIC DNA]</scope>
    <source>
        <strain evidence="2">KCTC 52277</strain>
    </source>
</reference>
<dbReference type="RefSeq" id="WP_248933878.1">
    <property type="nucleotide sequence ID" value="NZ_JAKILF010000001.1"/>
</dbReference>